<organism evidence="1 2">
    <name type="scientific">Hyaloscypha bicolor E</name>
    <dbReference type="NCBI Taxonomy" id="1095630"/>
    <lineage>
        <taxon>Eukaryota</taxon>
        <taxon>Fungi</taxon>
        <taxon>Dikarya</taxon>
        <taxon>Ascomycota</taxon>
        <taxon>Pezizomycotina</taxon>
        <taxon>Leotiomycetes</taxon>
        <taxon>Helotiales</taxon>
        <taxon>Hyaloscyphaceae</taxon>
        <taxon>Hyaloscypha</taxon>
        <taxon>Hyaloscypha bicolor</taxon>
    </lineage>
</organism>
<protein>
    <submittedName>
        <fullName evidence="1">Uncharacterized protein</fullName>
    </submittedName>
</protein>
<dbReference type="InParanoid" id="A0A2J6T0N6"/>
<dbReference type="AlphaFoldDB" id="A0A2J6T0N6"/>
<accession>A0A2J6T0N6</accession>
<reference evidence="1 2" key="1">
    <citation type="submission" date="2016-04" db="EMBL/GenBank/DDBJ databases">
        <title>A degradative enzymes factory behind the ericoid mycorrhizal symbiosis.</title>
        <authorList>
            <consortium name="DOE Joint Genome Institute"/>
            <person name="Martino E."/>
            <person name="Morin E."/>
            <person name="Grelet G."/>
            <person name="Kuo A."/>
            <person name="Kohler A."/>
            <person name="Daghino S."/>
            <person name="Barry K."/>
            <person name="Choi C."/>
            <person name="Cichocki N."/>
            <person name="Clum A."/>
            <person name="Copeland A."/>
            <person name="Hainaut M."/>
            <person name="Haridas S."/>
            <person name="Labutti K."/>
            <person name="Lindquist E."/>
            <person name="Lipzen A."/>
            <person name="Khouja H.-R."/>
            <person name="Murat C."/>
            <person name="Ohm R."/>
            <person name="Olson A."/>
            <person name="Spatafora J."/>
            <person name="Veneault-Fourrey C."/>
            <person name="Henrissat B."/>
            <person name="Grigoriev I."/>
            <person name="Martin F."/>
            <person name="Perotto S."/>
        </authorList>
    </citation>
    <scope>NUCLEOTIDE SEQUENCE [LARGE SCALE GENOMIC DNA]</scope>
    <source>
        <strain evidence="1 2">E</strain>
    </source>
</reference>
<dbReference type="RefSeq" id="XP_024733494.1">
    <property type="nucleotide sequence ID" value="XM_024883542.1"/>
</dbReference>
<dbReference type="EMBL" id="KZ613848">
    <property type="protein sequence ID" value="PMD56590.1"/>
    <property type="molecule type" value="Genomic_DNA"/>
</dbReference>
<dbReference type="Proteomes" id="UP000235371">
    <property type="component" value="Unassembled WGS sequence"/>
</dbReference>
<sequence>MKALCKSILKLDVDFEAPSAPTPKIFASPGPLDRGRQSFNRIGLHGRKIISSELKARRSKRCARPHFRTYSERIILLINPTCLQDIHLELIFGASSTPIHRRPANSQPASFGLSSLTSGLIRRSNWTPLKGVARLAEICGQSCSEDGSWVALLDLYFRPKSDIRHLKPPGFSSTDGSW</sequence>
<proteinExistence type="predicted"/>
<dbReference type="GeneID" id="36591619"/>
<evidence type="ECO:0000313" key="2">
    <source>
        <dbReference type="Proteomes" id="UP000235371"/>
    </source>
</evidence>
<gene>
    <name evidence="1" type="ORF">K444DRAFT_632982</name>
</gene>
<keyword evidence="2" id="KW-1185">Reference proteome</keyword>
<name>A0A2J6T0N6_9HELO</name>
<evidence type="ECO:0000313" key="1">
    <source>
        <dbReference type="EMBL" id="PMD56590.1"/>
    </source>
</evidence>